<keyword evidence="2 4" id="KW-0863">Zinc-finger</keyword>
<evidence type="ECO:0000259" key="6">
    <source>
        <dbReference type="PROSITE" id="PS50966"/>
    </source>
</evidence>
<accession>A0AAQ3KJ26</accession>
<dbReference type="PANTHER" id="PTHR31973:SF187">
    <property type="entry name" value="MUTATOR TRANSPOSASE MUDRA PROTEIN"/>
    <property type="match status" value="1"/>
</dbReference>
<protein>
    <recommendedName>
        <fullName evidence="6">SWIM-type domain-containing protein</fullName>
    </recommendedName>
</protein>
<dbReference type="AlphaFoldDB" id="A0AAQ3KJ26"/>
<dbReference type="EMBL" id="CP136895">
    <property type="protein sequence ID" value="WOL09798.1"/>
    <property type="molecule type" value="Genomic_DNA"/>
</dbReference>
<dbReference type="Proteomes" id="UP001327560">
    <property type="component" value="Chromosome 6"/>
</dbReference>
<evidence type="ECO:0000256" key="4">
    <source>
        <dbReference type="PROSITE-ProRule" id="PRU00325"/>
    </source>
</evidence>
<evidence type="ECO:0000256" key="1">
    <source>
        <dbReference type="ARBA" id="ARBA00022723"/>
    </source>
</evidence>
<evidence type="ECO:0000256" key="3">
    <source>
        <dbReference type="ARBA" id="ARBA00022833"/>
    </source>
</evidence>
<dbReference type="InterPro" id="IPR007527">
    <property type="entry name" value="Znf_SWIM"/>
</dbReference>
<evidence type="ECO:0000256" key="2">
    <source>
        <dbReference type="ARBA" id="ARBA00022771"/>
    </source>
</evidence>
<sequence>MKSSEAENDVLDIQFAEASDDVDHAIEEDAVRADVEERTRIFQQSDIETSEDEEYRPVDESDHDVLSTEFEESSDDEYLTIRALKKKFKKKKGTNEVVPIIVEGTSNANFNVEVPITVHPTNLIEGEPTTFEAPNDGYISEYEASEDEIVTPETSQEGVQVPMEEGHKRKKFRNKVYNPKCDVNNVKLELGMKFESNAQFKEAVQSYCIVNDYNIRWTRTCCRPIIGFDGCFLKMFLGGQLLFVVGRDENNQIFPIAWAVVKGENYESWSWFLGLLFDDLGIAQGYGLTLISDQQKRVPAVEHRNCARHIYANWKKKHPGHVLKSLFWRAVRCTIESDFKKTMSELQTTSDRAHQDFLAVGVTKFCQTYISVGCKSDVVSNNLSETFNGYIPKTRGKLIIDMLEDIRRMLMERMYKKRELMLKSNDTICPSIRKKLEKNKEETRYCHVTPTGNMKFEVQELDKSSVVNLMNRTCSCRKWDLCGIPCNHAISCINWLKDDPDQYVDDYCKRDTYLKTYYLMLQPLTRKDT</sequence>
<evidence type="ECO:0000256" key="5">
    <source>
        <dbReference type="SAM" id="MobiDB-lite"/>
    </source>
</evidence>
<keyword evidence="8" id="KW-1185">Reference proteome</keyword>
<dbReference type="PANTHER" id="PTHR31973">
    <property type="entry name" value="POLYPROTEIN, PUTATIVE-RELATED"/>
    <property type="match status" value="1"/>
</dbReference>
<dbReference type="Pfam" id="PF04434">
    <property type="entry name" value="SWIM"/>
    <property type="match status" value="1"/>
</dbReference>
<evidence type="ECO:0000313" key="8">
    <source>
        <dbReference type="Proteomes" id="UP001327560"/>
    </source>
</evidence>
<dbReference type="GO" id="GO:0008270">
    <property type="term" value="F:zinc ion binding"/>
    <property type="evidence" value="ECO:0007669"/>
    <property type="project" value="UniProtKB-KW"/>
</dbReference>
<keyword evidence="1" id="KW-0479">Metal-binding</keyword>
<dbReference type="SMART" id="SM00575">
    <property type="entry name" value="ZnF_PMZ"/>
    <property type="match status" value="1"/>
</dbReference>
<keyword evidence="3" id="KW-0862">Zinc</keyword>
<dbReference type="PROSITE" id="PS50966">
    <property type="entry name" value="ZF_SWIM"/>
    <property type="match status" value="1"/>
</dbReference>
<name>A0AAQ3KJ26_9LILI</name>
<gene>
    <name evidence="7" type="ORF">Cni_G18551</name>
</gene>
<proteinExistence type="predicted"/>
<dbReference type="InterPro" id="IPR006564">
    <property type="entry name" value="Znf_PMZ"/>
</dbReference>
<dbReference type="Pfam" id="PF10551">
    <property type="entry name" value="MULE"/>
    <property type="match status" value="1"/>
</dbReference>
<organism evidence="7 8">
    <name type="scientific">Canna indica</name>
    <name type="common">Indian-shot</name>
    <dbReference type="NCBI Taxonomy" id="4628"/>
    <lineage>
        <taxon>Eukaryota</taxon>
        <taxon>Viridiplantae</taxon>
        <taxon>Streptophyta</taxon>
        <taxon>Embryophyta</taxon>
        <taxon>Tracheophyta</taxon>
        <taxon>Spermatophyta</taxon>
        <taxon>Magnoliopsida</taxon>
        <taxon>Liliopsida</taxon>
        <taxon>Zingiberales</taxon>
        <taxon>Cannaceae</taxon>
        <taxon>Canna</taxon>
    </lineage>
</organism>
<feature type="region of interest" description="Disordered" evidence="5">
    <location>
        <begin position="42"/>
        <end position="62"/>
    </location>
</feature>
<evidence type="ECO:0000313" key="7">
    <source>
        <dbReference type="EMBL" id="WOL09798.1"/>
    </source>
</evidence>
<reference evidence="7 8" key="1">
    <citation type="submission" date="2023-10" db="EMBL/GenBank/DDBJ databases">
        <title>Chromosome-scale genome assembly provides insights into flower coloration mechanisms of Canna indica.</title>
        <authorList>
            <person name="Li C."/>
        </authorList>
    </citation>
    <scope>NUCLEOTIDE SEQUENCE [LARGE SCALE GENOMIC DNA]</scope>
    <source>
        <tissue evidence="7">Flower</tissue>
    </source>
</reference>
<dbReference type="InterPro" id="IPR018289">
    <property type="entry name" value="MULE_transposase_dom"/>
</dbReference>
<feature type="domain" description="SWIM-type" evidence="6">
    <location>
        <begin position="456"/>
        <end position="497"/>
    </location>
</feature>